<keyword evidence="3" id="KW-1185">Reference proteome</keyword>
<dbReference type="FunFam" id="1.20.890.10:FF:000015">
    <property type="entry name" value="cAMP-dependent protein kinase type II regulatory subunit"/>
    <property type="match status" value="1"/>
</dbReference>
<name>A0A1B0CGB3_LUTLO</name>
<dbReference type="Pfam" id="PF02197">
    <property type="entry name" value="RIIa"/>
    <property type="match status" value="1"/>
</dbReference>
<sequence>MSNQTKQRIQVPDGLRDVLLEFSIAYLLEQPGDVVDYAVEFFTRLQENRKTNMVAVEAPSPDESVMSQEEASFL</sequence>
<proteinExistence type="predicted"/>
<protein>
    <recommendedName>
        <fullName evidence="1">RIIa domain-containing protein</fullName>
    </recommendedName>
</protein>
<dbReference type="Proteomes" id="UP000092461">
    <property type="component" value="Unassembled WGS sequence"/>
</dbReference>
<dbReference type="VEuPathDB" id="VectorBase:LLONM1_006279"/>
<dbReference type="EMBL" id="AJWK01010961">
    <property type="status" value="NOT_ANNOTATED_CDS"/>
    <property type="molecule type" value="Genomic_DNA"/>
</dbReference>
<dbReference type="SUPFAM" id="SSF47391">
    <property type="entry name" value="Dimerization-anchoring domain of cAMP-dependent PK regulatory subunit"/>
    <property type="match status" value="1"/>
</dbReference>
<dbReference type="InterPro" id="IPR003117">
    <property type="entry name" value="cAMP_dep_PK_reg_su_I/II_a/b"/>
</dbReference>
<evidence type="ECO:0000259" key="1">
    <source>
        <dbReference type="Pfam" id="PF02197"/>
    </source>
</evidence>
<evidence type="ECO:0000313" key="2">
    <source>
        <dbReference type="EnsemblMetazoa" id="LLOJ003414-PA"/>
    </source>
</evidence>
<dbReference type="VEuPathDB" id="VectorBase:LLOJ003414"/>
<reference evidence="2" key="1">
    <citation type="submission" date="2020-05" db="UniProtKB">
        <authorList>
            <consortium name="EnsemblMetazoa"/>
        </authorList>
    </citation>
    <scope>IDENTIFICATION</scope>
    <source>
        <strain evidence="2">Jacobina</strain>
    </source>
</reference>
<dbReference type="Gene3D" id="1.20.890.10">
    <property type="entry name" value="cAMP-dependent protein kinase regulatory subunit, dimerization-anchoring domain"/>
    <property type="match status" value="1"/>
</dbReference>
<dbReference type="EnsemblMetazoa" id="LLOJ003414-RA">
    <property type="protein sequence ID" value="LLOJ003414-PA"/>
    <property type="gene ID" value="LLOJ003414"/>
</dbReference>
<accession>A0A1B0CGB3</accession>
<dbReference type="CDD" id="cd12099">
    <property type="entry name" value="DD_RII_PKA"/>
    <property type="match status" value="1"/>
</dbReference>
<dbReference type="AlphaFoldDB" id="A0A1B0CGB3"/>
<feature type="domain" description="RIIa" evidence="1">
    <location>
        <begin position="14"/>
        <end position="49"/>
    </location>
</feature>
<organism evidence="2 3">
    <name type="scientific">Lutzomyia longipalpis</name>
    <name type="common">Sand fly</name>
    <dbReference type="NCBI Taxonomy" id="7200"/>
    <lineage>
        <taxon>Eukaryota</taxon>
        <taxon>Metazoa</taxon>
        <taxon>Ecdysozoa</taxon>
        <taxon>Arthropoda</taxon>
        <taxon>Hexapoda</taxon>
        <taxon>Insecta</taxon>
        <taxon>Pterygota</taxon>
        <taxon>Neoptera</taxon>
        <taxon>Endopterygota</taxon>
        <taxon>Diptera</taxon>
        <taxon>Nematocera</taxon>
        <taxon>Psychodoidea</taxon>
        <taxon>Psychodidae</taxon>
        <taxon>Lutzomyia</taxon>
        <taxon>Lutzomyia</taxon>
    </lineage>
</organism>
<evidence type="ECO:0000313" key="3">
    <source>
        <dbReference type="Proteomes" id="UP000092461"/>
    </source>
</evidence>